<feature type="region of interest" description="Disordered" evidence="1">
    <location>
        <begin position="1"/>
        <end position="26"/>
    </location>
</feature>
<dbReference type="Proteomes" id="UP001152484">
    <property type="component" value="Unassembled WGS sequence"/>
</dbReference>
<evidence type="ECO:0000313" key="2">
    <source>
        <dbReference type="EMBL" id="CAH9069357.1"/>
    </source>
</evidence>
<gene>
    <name evidence="2" type="ORF">CEURO_LOCUS3161</name>
</gene>
<feature type="compositionally biased region" description="Polar residues" evidence="1">
    <location>
        <begin position="1"/>
        <end position="11"/>
    </location>
</feature>
<dbReference type="EMBL" id="CAMAPE010000005">
    <property type="protein sequence ID" value="CAH9069357.1"/>
    <property type="molecule type" value="Genomic_DNA"/>
</dbReference>
<comment type="caution">
    <text evidence="2">The sequence shown here is derived from an EMBL/GenBank/DDBJ whole genome shotgun (WGS) entry which is preliminary data.</text>
</comment>
<sequence>MPESFTWTPTIATLPPPSLQTPSASSARASSSLPVFSGLTWAGHPHIATLDPPPLMHMASSMVTPSPLANLSSHHGVEDYLSWHKQFESFLVSHGLLGIPLFRVGLDNL</sequence>
<name>A0A9P0YN53_CUSEU</name>
<organism evidence="2 3">
    <name type="scientific">Cuscuta europaea</name>
    <name type="common">European dodder</name>
    <dbReference type="NCBI Taxonomy" id="41803"/>
    <lineage>
        <taxon>Eukaryota</taxon>
        <taxon>Viridiplantae</taxon>
        <taxon>Streptophyta</taxon>
        <taxon>Embryophyta</taxon>
        <taxon>Tracheophyta</taxon>
        <taxon>Spermatophyta</taxon>
        <taxon>Magnoliopsida</taxon>
        <taxon>eudicotyledons</taxon>
        <taxon>Gunneridae</taxon>
        <taxon>Pentapetalae</taxon>
        <taxon>asterids</taxon>
        <taxon>lamiids</taxon>
        <taxon>Solanales</taxon>
        <taxon>Convolvulaceae</taxon>
        <taxon>Cuscuteae</taxon>
        <taxon>Cuscuta</taxon>
        <taxon>Cuscuta subgen. Cuscuta</taxon>
    </lineage>
</organism>
<evidence type="ECO:0000256" key="1">
    <source>
        <dbReference type="SAM" id="MobiDB-lite"/>
    </source>
</evidence>
<dbReference type="AlphaFoldDB" id="A0A9P0YN53"/>
<protein>
    <submittedName>
        <fullName evidence="2">Uncharacterized protein</fullName>
    </submittedName>
</protein>
<reference evidence="2" key="1">
    <citation type="submission" date="2022-07" db="EMBL/GenBank/DDBJ databases">
        <authorList>
            <person name="Macas J."/>
            <person name="Novak P."/>
            <person name="Neumann P."/>
        </authorList>
    </citation>
    <scope>NUCLEOTIDE SEQUENCE</scope>
</reference>
<keyword evidence="3" id="KW-1185">Reference proteome</keyword>
<accession>A0A9P0YN53</accession>
<evidence type="ECO:0000313" key="3">
    <source>
        <dbReference type="Proteomes" id="UP001152484"/>
    </source>
</evidence>
<proteinExistence type="predicted"/>